<dbReference type="InterPro" id="IPR021223">
    <property type="entry name" value="AbiGi"/>
</dbReference>
<keyword evidence="2" id="KW-1185">Reference proteome</keyword>
<proteinExistence type="predicted"/>
<dbReference type="EMBL" id="WNXD01000001">
    <property type="protein sequence ID" value="MBB2144582.1"/>
    <property type="molecule type" value="Genomic_DNA"/>
</dbReference>
<reference evidence="1" key="1">
    <citation type="submission" date="2019-11" db="EMBL/GenBank/DDBJ databases">
        <title>Description of Pedobacter sp. LMG 31464T.</title>
        <authorList>
            <person name="Carlier A."/>
            <person name="Qi S."/>
            <person name="Vandamme P."/>
        </authorList>
    </citation>
    <scope>NUCLEOTIDE SEQUENCE</scope>
    <source>
        <strain evidence="1">LMG 31464</strain>
    </source>
</reference>
<accession>A0A923IVY8</accession>
<sequence length="250" mass="28761">MAISANSIIHYTGKLEYLLGIIRSTGLRYSYCLEKLKTRGSQNYSAAIAMVSFCDIPLSDYKKHFYNKKNNNDLGYYGDYGIGLSKKWASSKGLNPVLYIDHNSFVSHSLRKTYESLIGNSDQITDLEDNTSILYTKNHEGELERGEKIVNKKYRFYDEREWRLVPKSLDIGGKPPVLNEKKYRSSTAFYNRTIEKHLLKFKLQDISYIIVKEPSEIPLVYEALSAVFEIDIINLYSITVLTSEQIVGDF</sequence>
<evidence type="ECO:0000313" key="1">
    <source>
        <dbReference type="EMBL" id="MBB2144582.1"/>
    </source>
</evidence>
<dbReference type="Proteomes" id="UP000601055">
    <property type="component" value="Unassembled WGS sequence"/>
</dbReference>
<dbReference type="AlphaFoldDB" id="A0A923IVY8"/>
<evidence type="ECO:0008006" key="3">
    <source>
        <dbReference type="Google" id="ProtNLM"/>
    </source>
</evidence>
<dbReference type="Pfam" id="PF10899">
    <property type="entry name" value="AbiGi"/>
    <property type="match status" value="1"/>
</dbReference>
<protein>
    <recommendedName>
        <fullName evidence="3">Abortive phage resistance protein AbiGi (Putative antitoxin)</fullName>
    </recommendedName>
</protein>
<organism evidence="1 2">
    <name type="scientific">Pedobacter planticolens</name>
    <dbReference type="NCBI Taxonomy" id="2679964"/>
    <lineage>
        <taxon>Bacteria</taxon>
        <taxon>Pseudomonadati</taxon>
        <taxon>Bacteroidota</taxon>
        <taxon>Sphingobacteriia</taxon>
        <taxon>Sphingobacteriales</taxon>
        <taxon>Sphingobacteriaceae</taxon>
        <taxon>Pedobacter</taxon>
    </lineage>
</organism>
<evidence type="ECO:0000313" key="2">
    <source>
        <dbReference type="Proteomes" id="UP000601055"/>
    </source>
</evidence>
<gene>
    <name evidence="1" type="ORF">GM921_03740</name>
</gene>
<name>A0A923IVY8_9SPHI</name>
<dbReference type="RefSeq" id="WP_182921269.1">
    <property type="nucleotide sequence ID" value="NZ_WNXD01000001.1"/>
</dbReference>
<comment type="caution">
    <text evidence="1">The sequence shown here is derived from an EMBL/GenBank/DDBJ whole genome shotgun (WGS) entry which is preliminary data.</text>
</comment>